<dbReference type="Pfam" id="PF08220">
    <property type="entry name" value="HTH_DeoR"/>
    <property type="match status" value="1"/>
</dbReference>
<sequence length="77" mass="8614">MARSIDPLSRNARQRQDAIRERLAATGVVRVHELADSFGVSAMTIHRDLDALQFPGVAAQDPRGVRRRWCPRCSTEA</sequence>
<dbReference type="SMART" id="SM00420">
    <property type="entry name" value="HTH_DEOR"/>
    <property type="match status" value="1"/>
</dbReference>
<dbReference type="InterPro" id="IPR018356">
    <property type="entry name" value="Tscrpt_reg_HTH_DeoR_CS"/>
</dbReference>
<dbReference type="InterPro" id="IPR001034">
    <property type="entry name" value="DeoR_HTH"/>
</dbReference>
<keyword evidence="6" id="KW-1185">Reference proteome</keyword>
<evidence type="ECO:0000256" key="2">
    <source>
        <dbReference type="ARBA" id="ARBA00023125"/>
    </source>
</evidence>
<dbReference type="InterPro" id="IPR036390">
    <property type="entry name" value="WH_DNA-bd_sf"/>
</dbReference>
<keyword evidence="2" id="KW-0238">DNA-binding</keyword>
<dbReference type="PROSITE" id="PS00894">
    <property type="entry name" value="HTH_DEOR_1"/>
    <property type="match status" value="1"/>
</dbReference>
<dbReference type="EMBL" id="JAWLNX010000014">
    <property type="protein sequence ID" value="MEB3369813.1"/>
    <property type="molecule type" value="Genomic_DNA"/>
</dbReference>
<dbReference type="InterPro" id="IPR036388">
    <property type="entry name" value="WH-like_DNA-bd_sf"/>
</dbReference>
<dbReference type="Proteomes" id="UP001327093">
    <property type="component" value="Unassembled WGS sequence"/>
</dbReference>
<reference evidence="5 6" key="1">
    <citation type="submission" date="2023-10" db="EMBL/GenBank/DDBJ databases">
        <title>Saccharopolyspora sp. nov., isolated from mangrove soil.</title>
        <authorList>
            <person name="Lu Y."/>
            <person name="Liu W."/>
        </authorList>
    </citation>
    <scope>NUCLEOTIDE SEQUENCE [LARGE SCALE GENOMIC DNA]</scope>
    <source>
        <strain evidence="5 6">S2-29</strain>
    </source>
</reference>
<gene>
    <name evidence="5" type="ORF">R4I43_20600</name>
</gene>
<evidence type="ECO:0000313" key="6">
    <source>
        <dbReference type="Proteomes" id="UP001327093"/>
    </source>
</evidence>
<comment type="caution">
    <text evidence="5">The sequence shown here is derived from an EMBL/GenBank/DDBJ whole genome shotgun (WGS) entry which is preliminary data.</text>
</comment>
<proteinExistence type="predicted"/>
<organism evidence="5 6">
    <name type="scientific">Saccharopolyspora mangrovi</name>
    <dbReference type="NCBI Taxonomy" id="3082379"/>
    <lineage>
        <taxon>Bacteria</taxon>
        <taxon>Bacillati</taxon>
        <taxon>Actinomycetota</taxon>
        <taxon>Actinomycetes</taxon>
        <taxon>Pseudonocardiales</taxon>
        <taxon>Pseudonocardiaceae</taxon>
        <taxon>Saccharopolyspora</taxon>
    </lineage>
</organism>
<evidence type="ECO:0000256" key="1">
    <source>
        <dbReference type="ARBA" id="ARBA00023015"/>
    </source>
</evidence>
<dbReference type="PROSITE" id="PS51000">
    <property type="entry name" value="HTH_DEOR_2"/>
    <property type="match status" value="1"/>
</dbReference>
<dbReference type="SUPFAM" id="SSF46785">
    <property type="entry name" value="Winged helix' DNA-binding domain"/>
    <property type="match status" value="1"/>
</dbReference>
<accession>A0ABU6AEB1</accession>
<evidence type="ECO:0000259" key="4">
    <source>
        <dbReference type="PROSITE" id="PS51000"/>
    </source>
</evidence>
<dbReference type="RefSeq" id="WP_324267296.1">
    <property type="nucleotide sequence ID" value="NZ_JAWLNX010000014.1"/>
</dbReference>
<evidence type="ECO:0000256" key="3">
    <source>
        <dbReference type="ARBA" id="ARBA00023163"/>
    </source>
</evidence>
<keyword evidence="1" id="KW-0805">Transcription regulation</keyword>
<dbReference type="Gene3D" id="1.10.10.10">
    <property type="entry name" value="Winged helix-like DNA-binding domain superfamily/Winged helix DNA-binding domain"/>
    <property type="match status" value="1"/>
</dbReference>
<protein>
    <submittedName>
        <fullName evidence="5">DeoR family transcriptional regulator</fullName>
    </submittedName>
</protein>
<name>A0ABU6AEB1_9PSEU</name>
<evidence type="ECO:0000313" key="5">
    <source>
        <dbReference type="EMBL" id="MEB3369813.1"/>
    </source>
</evidence>
<feature type="domain" description="HTH deoR-type" evidence="4">
    <location>
        <begin position="12"/>
        <end position="67"/>
    </location>
</feature>
<keyword evidence="3" id="KW-0804">Transcription</keyword>